<dbReference type="PANTHER" id="PTHR47894">
    <property type="entry name" value="HTH-TYPE TRANSCRIPTIONAL REGULATOR GADX"/>
    <property type="match status" value="1"/>
</dbReference>
<proteinExistence type="predicted"/>
<protein>
    <submittedName>
        <fullName evidence="5">AraC family transcriptional regulator</fullName>
    </submittedName>
</protein>
<comment type="caution">
    <text evidence="5">The sequence shown here is derived from an EMBL/GenBank/DDBJ whole genome shotgun (WGS) entry which is preliminary data.</text>
</comment>
<dbReference type="InterPro" id="IPR018060">
    <property type="entry name" value="HTH_AraC"/>
</dbReference>
<evidence type="ECO:0000313" key="5">
    <source>
        <dbReference type="EMBL" id="GLQ15873.1"/>
    </source>
</evidence>
<sequence length="345" mass="38208">MGAFTVSAGYARGILDYAVHRGADKEVLLKAAQIDAMQFDNPDNRIDMANYQLLIGAAKLACNAPAFALEFCNDTRFEELSVVGLICQSAPNMGAVLQQLSRYAKLVAEVDLGLGDERFSISPEPDGLWIVDNRTGPDNFDELTEMTFASFICEFRRHFGETPFALKLQVTHAAPPYMAEYDRILQVPVTFGAARNAMQIDPNWLQVEVTPANQYLFGVLTERGEALLKELDDSTKLTAKIEQMILPHLHTGDISMDQIAEQLGQSRQTLYRKLKAEGENFENLLDELRHKMALHYLSGKKVSVNETAYLVGFSDPSSFSRAFKRWTGTTPGEARGGGGCGSLRI</sequence>
<organism evidence="5 6">
    <name type="scientific">Maritalea porphyrae</name>
    <dbReference type="NCBI Taxonomy" id="880732"/>
    <lineage>
        <taxon>Bacteria</taxon>
        <taxon>Pseudomonadati</taxon>
        <taxon>Pseudomonadota</taxon>
        <taxon>Alphaproteobacteria</taxon>
        <taxon>Hyphomicrobiales</taxon>
        <taxon>Devosiaceae</taxon>
        <taxon>Maritalea</taxon>
    </lineage>
</organism>
<reference evidence="5" key="2">
    <citation type="submission" date="2023-01" db="EMBL/GenBank/DDBJ databases">
        <title>Draft genome sequence of Maritalea porphyrae strain NBRC 107169.</title>
        <authorList>
            <person name="Sun Q."/>
            <person name="Mori K."/>
        </authorList>
    </citation>
    <scope>NUCLEOTIDE SEQUENCE</scope>
    <source>
        <strain evidence="5">NBRC 107169</strain>
    </source>
</reference>
<dbReference type="Pfam" id="PF12833">
    <property type="entry name" value="HTH_18"/>
    <property type="match status" value="1"/>
</dbReference>
<dbReference type="Pfam" id="PF12625">
    <property type="entry name" value="Arabinose_bd"/>
    <property type="match status" value="1"/>
</dbReference>
<evidence type="ECO:0000256" key="3">
    <source>
        <dbReference type="ARBA" id="ARBA00023163"/>
    </source>
</evidence>
<gene>
    <name evidence="5" type="ORF">GCM10007879_01220</name>
</gene>
<keyword evidence="3" id="KW-0804">Transcription</keyword>
<dbReference type="SUPFAM" id="SSF46689">
    <property type="entry name" value="Homeodomain-like"/>
    <property type="match status" value="1"/>
</dbReference>
<dbReference type="SMART" id="SM00342">
    <property type="entry name" value="HTH_ARAC"/>
    <property type="match status" value="1"/>
</dbReference>
<name>A0ABQ5UKR0_9HYPH</name>
<dbReference type="Proteomes" id="UP001161405">
    <property type="component" value="Unassembled WGS sequence"/>
</dbReference>
<evidence type="ECO:0000256" key="2">
    <source>
        <dbReference type="ARBA" id="ARBA00023125"/>
    </source>
</evidence>
<dbReference type="InterPro" id="IPR009057">
    <property type="entry name" value="Homeodomain-like_sf"/>
</dbReference>
<dbReference type="Gene3D" id="1.10.10.60">
    <property type="entry name" value="Homeodomain-like"/>
    <property type="match status" value="1"/>
</dbReference>
<reference evidence="5" key="1">
    <citation type="journal article" date="2014" name="Int. J. Syst. Evol. Microbiol.">
        <title>Complete genome of a new Firmicutes species belonging to the dominant human colonic microbiota ('Ruminococcus bicirculans') reveals two chromosomes and a selective capacity to utilize plant glucans.</title>
        <authorList>
            <consortium name="NISC Comparative Sequencing Program"/>
            <person name="Wegmann U."/>
            <person name="Louis P."/>
            <person name="Goesmann A."/>
            <person name="Henrissat B."/>
            <person name="Duncan S.H."/>
            <person name="Flint H.J."/>
        </authorList>
    </citation>
    <scope>NUCLEOTIDE SEQUENCE</scope>
    <source>
        <strain evidence="5">NBRC 107169</strain>
    </source>
</reference>
<dbReference type="RefSeq" id="WP_284360974.1">
    <property type="nucleotide sequence ID" value="NZ_BSNI01000001.1"/>
</dbReference>
<dbReference type="InterPro" id="IPR032687">
    <property type="entry name" value="AraC-type_N"/>
</dbReference>
<keyword evidence="1" id="KW-0805">Transcription regulation</keyword>
<dbReference type="PANTHER" id="PTHR47894:SF1">
    <property type="entry name" value="HTH-TYPE TRANSCRIPTIONAL REGULATOR VQSM"/>
    <property type="match status" value="1"/>
</dbReference>
<dbReference type="InterPro" id="IPR020449">
    <property type="entry name" value="Tscrpt_reg_AraC-type_HTH"/>
</dbReference>
<evidence type="ECO:0000259" key="4">
    <source>
        <dbReference type="PROSITE" id="PS01124"/>
    </source>
</evidence>
<evidence type="ECO:0000313" key="6">
    <source>
        <dbReference type="Proteomes" id="UP001161405"/>
    </source>
</evidence>
<evidence type="ECO:0000256" key="1">
    <source>
        <dbReference type="ARBA" id="ARBA00023015"/>
    </source>
</evidence>
<dbReference type="PROSITE" id="PS01124">
    <property type="entry name" value="HTH_ARAC_FAMILY_2"/>
    <property type="match status" value="1"/>
</dbReference>
<dbReference type="EMBL" id="BSNI01000001">
    <property type="protein sequence ID" value="GLQ15873.1"/>
    <property type="molecule type" value="Genomic_DNA"/>
</dbReference>
<dbReference type="PRINTS" id="PR00032">
    <property type="entry name" value="HTHARAC"/>
</dbReference>
<feature type="domain" description="HTH araC/xylS-type" evidence="4">
    <location>
        <begin position="239"/>
        <end position="337"/>
    </location>
</feature>
<keyword evidence="2" id="KW-0238">DNA-binding</keyword>
<keyword evidence="6" id="KW-1185">Reference proteome</keyword>
<accession>A0ABQ5UKR0</accession>